<evidence type="ECO:0000256" key="1">
    <source>
        <dbReference type="SAM" id="MobiDB-lite"/>
    </source>
</evidence>
<comment type="caution">
    <text evidence="2">The sequence shown here is derived from an EMBL/GenBank/DDBJ whole genome shotgun (WGS) entry which is preliminary data.</text>
</comment>
<dbReference type="EMBL" id="JWZT01002890">
    <property type="protein sequence ID" value="KII68213.1"/>
    <property type="molecule type" value="Genomic_DNA"/>
</dbReference>
<name>A0A0C2JG84_THEKT</name>
<dbReference type="OrthoDB" id="8963697at2759"/>
<reference evidence="2 3" key="1">
    <citation type="journal article" date="2014" name="Genome Biol. Evol.">
        <title>The genome of the myxosporean Thelohanellus kitauei shows adaptations to nutrient acquisition within its fish host.</title>
        <authorList>
            <person name="Yang Y."/>
            <person name="Xiong J."/>
            <person name="Zhou Z."/>
            <person name="Huo F."/>
            <person name="Miao W."/>
            <person name="Ran C."/>
            <person name="Liu Y."/>
            <person name="Zhang J."/>
            <person name="Feng J."/>
            <person name="Wang M."/>
            <person name="Wang M."/>
            <person name="Wang L."/>
            <person name="Yao B."/>
        </authorList>
    </citation>
    <scope>NUCLEOTIDE SEQUENCE [LARGE SCALE GENOMIC DNA]</scope>
    <source>
        <strain evidence="2">Wuqing</strain>
    </source>
</reference>
<organism evidence="2 3">
    <name type="scientific">Thelohanellus kitauei</name>
    <name type="common">Myxosporean</name>
    <dbReference type="NCBI Taxonomy" id="669202"/>
    <lineage>
        <taxon>Eukaryota</taxon>
        <taxon>Metazoa</taxon>
        <taxon>Cnidaria</taxon>
        <taxon>Myxozoa</taxon>
        <taxon>Myxosporea</taxon>
        <taxon>Bivalvulida</taxon>
        <taxon>Platysporina</taxon>
        <taxon>Myxobolidae</taxon>
        <taxon>Thelohanellus</taxon>
    </lineage>
</organism>
<evidence type="ECO:0000313" key="3">
    <source>
        <dbReference type="Proteomes" id="UP000031668"/>
    </source>
</evidence>
<dbReference type="Proteomes" id="UP000031668">
    <property type="component" value="Unassembled WGS sequence"/>
</dbReference>
<keyword evidence="3" id="KW-1185">Reference proteome</keyword>
<proteinExistence type="predicted"/>
<protein>
    <submittedName>
        <fullName evidence="2">Uncharacterized protein</fullName>
    </submittedName>
</protein>
<feature type="region of interest" description="Disordered" evidence="1">
    <location>
        <begin position="24"/>
        <end position="46"/>
    </location>
</feature>
<sequence length="111" mass="13868">MIRHRNQMRLCHRESNEEEIQYYHQPETTEKAQEQETQQLRRSTRISRPPERFVPWWQGKHDPFTIEHDPFTFEHDPFTFEHDPFTFERDPFTFEHDPFTFEHDPFTIEHP</sequence>
<evidence type="ECO:0000313" key="2">
    <source>
        <dbReference type="EMBL" id="KII68213.1"/>
    </source>
</evidence>
<gene>
    <name evidence="2" type="ORF">RF11_05456</name>
</gene>
<accession>A0A0C2JG84</accession>
<dbReference type="AlphaFoldDB" id="A0A0C2JG84"/>